<feature type="compositionally biased region" description="Basic residues" evidence="1">
    <location>
        <begin position="77"/>
        <end position="87"/>
    </location>
</feature>
<evidence type="ECO:0000256" key="1">
    <source>
        <dbReference type="SAM" id="MobiDB-lite"/>
    </source>
</evidence>
<proteinExistence type="predicted"/>
<organism evidence="2 3">
    <name type="scientific">Saccharibacter floricola DSM 15669</name>
    <dbReference type="NCBI Taxonomy" id="1123227"/>
    <lineage>
        <taxon>Bacteria</taxon>
        <taxon>Pseudomonadati</taxon>
        <taxon>Pseudomonadota</taxon>
        <taxon>Alphaproteobacteria</taxon>
        <taxon>Acetobacterales</taxon>
        <taxon>Acetobacteraceae</taxon>
        <taxon>Saccharibacter</taxon>
    </lineage>
</organism>
<protein>
    <submittedName>
        <fullName evidence="2">Uncharacterized protein</fullName>
    </submittedName>
</protein>
<dbReference type="Proteomes" id="UP001062901">
    <property type="component" value="Unassembled WGS sequence"/>
</dbReference>
<name>A0ABQ0NYZ1_9PROT</name>
<evidence type="ECO:0000313" key="3">
    <source>
        <dbReference type="Proteomes" id="UP001062901"/>
    </source>
</evidence>
<comment type="caution">
    <text evidence="2">The sequence shown here is derived from an EMBL/GenBank/DDBJ whole genome shotgun (WGS) entry which is preliminary data.</text>
</comment>
<sequence length="120" mass="13119">MLPAAMVSCMRATIRPPPVSASLGRARLSHVHHAAGAAVPINPHKATRGIIMPKDDPPMIIAIAIRANRAGMATRQGVKKRSKRRLPIHTPAIPDKPKRSRKRETVMLDACVICSRKGRR</sequence>
<evidence type="ECO:0000313" key="2">
    <source>
        <dbReference type="EMBL" id="GBQ06971.1"/>
    </source>
</evidence>
<gene>
    <name evidence="2" type="ORF">AA15669_1173</name>
</gene>
<accession>A0ABQ0NYZ1</accession>
<keyword evidence="3" id="KW-1185">Reference proteome</keyword>
<dbReference type="EMBL" id="BAQD01000017">
    <property type="protein sequence ID" value="GBQ06971.1"/>
    <property type="molecule type" value="Genomic_DNA"/>
</dbReference>
<feature type="region of interest" description="Disordered" evidence="1">
    <location>
        <begin position="72"/>
        <end position="102"/>
    </location>
</feature>
<reference evidence="2" key="1">
    <citation type="submission" date="2013-04" db="EMBL/GenBank/DDBJ databases">
        <title>The genome sequencing project of 58 acetic acid bacteria.</title>
        <authorList>
            <person name="Okamoto-Kainuma A."/>
            <person name="Ishikawa M."/>
            <person name="Umino S."/>
            <person name="Koizumi Y."/>
            <person name="Shiwa Y."/>
            <person name="Yoshikawa H."/>
            <person name="Matsutani M."/>
            <person name="Matsushita K."/>
        </authorList>
    </citation>
    <scope>NUCLEOTIDE SEQUENCE</scope>
    <source>
        <strain evidence="2">DSM 15669</strain>
    </source>
</reference>